<reference evidence="3 4" key="1">
    <citation type="submission" date="2018-11" db="EMBL/GenBank/DDBJ databases">
        <title>Pseudaminobacter arsenicus sp. nov., an arsenic-resistant bacterium isolated from arsenic-rich aquifers.</title>
        <authorList>
            <person name="Mu Y."/>
        </authorList>
    </citation>
    <scope>NUCLEOTIDE SEQUENCE [LARGE SCALE GENOMIC DNA]</scope>
    <source>
        <strain evidence="3 4">CB3</strain>
    </source>
</reference>
<dbReference type="AlphaFoldDB" id="A0A432V939"/>
<sequence length="123" mass="13598">MATRIMGSLRLVEHRRWQDIVVMILGAAILVSPMFGDTTSNTMMVVTIALAGAAILILGGVEQLFLRRWEEFLAFLCGAWVMLAPFVLEYGGPLRMWHVGLGAAVVILAVLELWQDNDRNLAS</sequence>
<dbReference type="EMBL" id="RKST01000005">
    <property type="protein sequence ID" value="RUM98708.1"/>
    <property type="molecule type" value="Genomic_DNA"/>
</dbReference>
<evidence type="ECO:0000313" key="4">
    <source>
        <dbReference type="Proteomes" id="UP000281647"/>
    </source>
</evidence>
<dbReference type="Pfam" id="PF03779">
    <property type="entry name" value="SPW"/>
    <property type="match status" value="1"/>
</dbReference>
<evidence type="ECO:0000259" key="2">
    <source>
        <dbReference type="Pfam" id="PF03779"/>
    </source>
</evidence>
<feature type="transmembrane region" description="Helical" evidence="1">
    <location>
        <begin position="96"/>
        <end position="114"/>
    </location>
</feature>
<dbReference type="OrthoDB" id="8249794at2"/>
<gene>
    <name evidence="3" type="ORF">EET67_06295</name>
</gene>
<dbReference type="RefSeq" id="WP_128624776.1">
    <property type="nucleotide sequence ID" value="NZ_ML133509.1"/>
</dbReference>
<comment type="caution">
    <text evidence="3">The sequence shown here is derived from an EMBL/GenBank/DDBJ whole genome shotgun (WGS) entry which is preliminary data.</text>
</comment>
<keyword evidence="1" id="KW-0472">Membrane</keyword>
<proteinExistence type="predicted"/>
<protein>
    <recommendedName>
        <fullName evidence="2">SPW repeat-containing integral membrane domain-containing protein</fullName>
    </recommendedName>
</protein>
<accession>A0A432V939</accession>
<dbReference type="InterPro" id="IPR005530">
    <property type="entry name" value="SPW"/>
</dbReference>
<name>A0A432V939_9HYPH</name>
<evidence type="ECO:0000313" key="3">
    <source>
        <dbReference type="EMBL" id="RUM98708.1"/>
    </source>
</evidence>
<keyword evidence="1" id="KW-1133">Transmembrane helix</keyword>
<feature type="transmembrane region" description="Helical" evidence="1">
    <location>
        <begin position="72"/>
        <end position="90"/>
    </location>
</feature>
<feature type="domain" description="SPW repeat-containing integral membrane" evidence="2">
    <location>
        <begin position="17"/>
        <end position="110"/>
    </location>
</feature>
<feature type="transmembrane region" description="Helical" evidence="1">
    <location>
        <begin position="20"/>
        <end position="36"/>
    </location>
</feature>
<evidence type="ECO:0000256" key="1">
    <source>
        <dbReference type="SAM" id="Phobius"/>
    </source>
</evidence>
<keyword evidence="4" id="KW-1185">Reference proteome</keyword>
<keyword evidence="1" id="KW-0812">Transmembrane</keyword>
<organism evidence="3 4">
    <name type="scientific">Borborobacter arsenicus</name>
    <dbReference type="NCBI Taxonomy" id="1851146"/>
    <lineage>
        <taxon>Bacteria</taxon>
        <taxon>Pseudomonadati</taxon>
        <taxon>Pseudomonadota</taxon>
        <taxon>Alphaproteobacteria</taxon>
        <taxon>Hyphomicrobiales</taxon>
        <taxon>Phyllobacteriaceae</taxon>
        <taxon>Borborobacter</taxon>
    </lineage>
</organism>
<dbReference type="Proteomes" id="UP000281647">
    <property type="component" value="Unassembled WGS sequence"/>
</dbReference>
<feature type="transmembrane region" description="Helical" evidence="1">
    <location>
        <begin position="42"/>
        <end position="60"/>
    </location>
</feature>